<evidence type="ECO:0000256" key="5">
    <source>
        <dbReference type="ARBA" id="ARBA00022801"/>
    </source>
</evidence>
<dbReference type="InterPro" id="IPR019758">
    <property type="entry name" value="Pept_S26A_signal_pept_1_CS"/>
</dbReference>
<dbReference type="PROSITE" id="PS00760">
    <property type="entry name" value="SPASE_I_2"/>
    <property type="match status" value="1"/>
</dbReference>
<dbReference type="Gene3D" id="2.10.109.10">
    <property type="entry name" value="Umud Fragment, subunit A"/>
    <property type="match status" value="1"/>
</dbReference>
<dbReference type="NCBIfam" id="TIGR02227">
    <property type="entry name" value="sigpep_I_bact"/>
    <property type="match status" value="1"/>
</dbReference>
<dbReference type="InterPro" id="IPR000223">
    <property type="entry name" value="Pept_S26A_signal_pept_1"/>
</dbReference>
<evidence type="ECO:0000256" key="7">
    <source>
        <dbReference type="RuleBase" id="RU362042"/>
    </source>
</evidence>
<dbReference type="SUPFAM" id="SSF51306">
    <property type="entry name" value="LexA/Signal peptidase"/>
    <property type="match status" value="1"/>
</dbReference>
<dbReference type="Pfam" id="PF10502">
    <property type="entry name" value="Peptidase_S26"/>
    <property type="match status" value="1"/>
</dbReference>
<evidence type="ECO:0000313" key="11">
    <source>
        <dbReference type="Proteomes" id="UP000621799"/>
    </source>
</evidence>
<sequence>MTQQPDRISESDPQSEAARISANSHPVEENTWLEILKTLGLSAVLAFGIRTFVAEARYIPTGSMLPTLQINDRLMIDKIGYRFSDIQRGDIVVFKPTVQLQQEGFKEAFIKRIIGLPGDKIEIVDGRVYANGEFLDEPYVAHASDPTWDEVPGLSRGTRVDVCRTNPPYFTQKQRGDTEVWEAVVPADSYLVMGDNRNNSYDSRCWGVVERNETIGRAVVRFWPIQRVGGIDRPSYLTESK</sequence>
<evidence type="ECO:0000313" key="10">
    <source>
        <dbReference type="EMBL" id="MBE9041326.1"/>
    </source>
</evidence>
<dbReference type="GO" id="GO:0005886">
    <property type="term" value="C:plasma membrane"/>
    <property type="evidence" value="ECO:0007669"/>
    <property type="project" value="UniProtKB-SubCell"/>
</dbReference>
<dbReference type="RefSeq" id="WP_264321539.1">
    <property type="nucleotide sequence ID" value="NZ_JADEXN010000180.1"/>
</dbReference>
<feature type="active site" evidence="6">
    <location>
        <position position="63"/>
    </location>
</feature>
<dbReference type="AlphaFoldDB" id="A0A928VZS3"/>
<evidence type="ECO:0000256" key="6">
    <source>
        <dbReference type="PIRSR" id="PIRSR600223-1"/>
    </source>
</evidence>
<feature type="domain" description="Peptidase S26" evidence="9">
    <location>
        <begin position="33"/>
        <end position="223"/>
    </location>
</feature>
<proteinExistence type="inferred from homology"/>
<evidence type="ECO:0000256" key="2">
    <source>
        <dbReference type="ARBA" id="ARBA00004401"/>
    </source>
</evidence>
<dbReference type="PRINTS" id="PR00727">
    <property type="entry name" value="LEADERPTASE"/>
</dbReference>
<feature type="active site" evidence="6">
    <location>
        <position position="111"/>
    </location>
</feature>
<dbReference type="Proteomes" id="UP000621799">
    <property type="component" value="Unassembled WGS sequence"/>
</dbReference>
<comment type="subcellular location">
    <subcellularLocation>
        <location evidence="2">Cell membrane</location>
        <topology evidence="2">Single-pass type II membrane protein</topology>
    </subcellularLocation>
    <subcellularLocation>
        <location evidence="7">Membrane</location>
        <topology evidence="7">Single-pass type II membrane protein</topology>
    </subcellularLocation>
</comment>
<organism evidence="10 11">
    <name type="scientific">Zarconia navalis LEGE 11467</name>
    <dbReference type="NCBI Taxonomy" id="1828826"/>
    <lineage>
        <taxon>Bacteria</taxon>
        <taxon>Bacillati</taxon>
        <taxon>Cyanobacteriota</taxon>
        <taxon>Cyanophyceae</taxon>
        <taxon>Oscillatoriophycideae</taxon>
        <taxon>Oscillatoriales</taxon>
        <taxon>Oscillatoriales incertae sedis</taxon>
        <taxon>Zarconia</taxon>
        <taxon>Zarconia navalis</taxon>
    </lineage>
</organism>
<gene>
    <name evidence="10" type="primary">lepB</name>
    <name evidence="10" type="ORF">IQ235_11095</name>
</gene>
<dbReference type="PANTHER" id="PTHR43390">
    <property type="entry name" value="SIGNAL PEPTIDASE I"/>
    <property type="match status" value="1"/>
</dbReference>
<evidence type="ECO:0000256" key="1">
    <source>
        <dbReference type="ARBA" id="ARBA00000677"/>
    </source>
</evidence>
<protein>
    <recommendedName>
        <fullName evidence="4 7">Signal peptidase I</fullName>
        <ecNumber evidence="4 7">3.4.21.89</ecNumber>
    </recommendedName>
</protein>
<comment type="caution">
    <text evidence="10">The sequence shown here is derived from an EMBL/GenBank/DDBJ whole genome shotgun (WGS) entry which is preliminary data.</text>
</comment>
<keyword evidence="5 7" id="KW-0378">Hydrolase</keyword>
<evidence type="ECO:0000259" key="9">
    <source>
        <dbReference type="Pfam" id="PF10502"/>
    </source>
</evidence>
<keyword evidence="11" id="KW-1185">Reference proteome</keyword>
<dbReference type="InterPro" id="IPR019533">
    <property type="entry name" value="Peptidase_S26"/>
</dbReference>
<dbReference type="InterPro" id="IPR036286">
    <property type="entry name" value="LexA/Signal_pep-like_sf"/>
</dbReference>
<dbReference type="GO" id="GO:0004252">
    <property type="term" value="F:serine-type endopeptidase activity"/>
    <property type="evidence" value="ECO:0007669"/>
    <property type="project" value="InterPro"/>
</dbReference>
<feature type="compositionally biased region" description="Polar residues" evidence="8">
    <location>
        <begin position="1"/>
        <end position="14"/>
    </location>
</feature>
<comment type="similarity">
    <text evidence="3 7">Belongs to the peptidase S26 family.</text>
</comment>
<reference evidence="10" key="1">
    <citation type="submission" date="2020-10" db="EMBL/GenBank/DDBJ databases">
        <authorList>
            <person name="Castelo-Branco R."/>
            <person name="Eusebio N."/>
            <person name="Adriana R."/>
            <person name="Vieira A."/>
            <person name="Brugerolle De Fraissinette N."/>
            <person name="Rezende De Castro R."/>
            <person name="Schneider M.P."/>
            <person name="Vasconcelos V."/>
            <person name="Leao P.N."/>
        </authorList>
    </citation>
    <scope>NUCLEOTIDE SEQUENCE</scope>
    <source>
        <strain evidence="10">LEGE 11467</strain>
    </source>
</reference>
<dbReference type="PANTHER" id="PTHR43390:SF1">
    <property type="entry name" value="CHLOROPLAST PROCESSING PEPTIDASE"/>
    <property type="match status" value="1"/>
</dbReference>
<dbReference type="GO" id="GO:0006465">
    <property type="term" value="P:signal peptide processing"/>
    <property type="evidence" value="ECO:0007669"/>
    <property type="project" value="InterPro"/>
</dbReference>
<evidence type="ECO:0000256" key="3">
    <source>
        <dbReference type="ARBA" id="ARBA00009370"/>
    </source>
</evidence>
<accession>A0A928VZS3</accession>
<evidence type="ECO:0000256" key="4">
    <source>
        <dbReference type="ARBA" id="ARBA00013208"/>
    </source>
</evidence>
<feature type="region of interest" description="Disordered" evidence="8">
    <location>
        <begin position="1"/>
        <end position="23"/>
    </location>
</feature>
<dbReference type="EMBL" id="JADEXN010000180">
    <property type="protein sequence ID" value="MBE9041326.1"/>
    <property type="molecule type" value="Genomic_DNA"/>
</dbReference>
<dbReference type="GO" id="GO:0009003">
    <property type="term" value="F:signal peptidase activity"/>
    <property type="evidence" value="ECO:0007669"/>
    <property type="project" value="UniProtKB-EC"/>
</dbReference>
<dbReference type="EC" id="3.4.21.89" evidence="4 7"/>
<dbReference type="CDD" id="cd06530">
    <property type="entry name" value="S26_SPase_I"/>
    <property type="match status" value="1"/>
</dbReference>
<dbReference type="InterPro" id="IPR019757">
    <property type="entry name" value="Pept_S26A_signal_pept_1_Lys-AS"/>
</dbReference>
<dbReference type="PROSITE" id="PS00761">
    <property type="entry name" value="SPASE_I_3"/>
    <property type="match status" value="1"/>
</dbReference>
<comment type="catalytic activity">
    <reaction evidence="1 7">
        <text>Cleavage of hydrophobic, N-terminal signal or leader sequences from secreted and periplasmic proteins.</text>
        <dbReference type="EC" id="3.4.21.89"/>
    </reaction>
</comment>
<name>A0A928VZS3_9CYAN</name>
<keyword evidence="7" id="KW-0645">Protease</keyword>
<evidence type="ECO:0000256" key="8">
    <source>
        <dbReference type="SAM" id="MobiDB-lite"/>
    </source>
</evidence>